<dbReference type="AlphaFoldDB" id="A0A6P1ZJ73"/>
<name>A0A6P1ZJ73_9BACT</name>
<dbReference type="OrthoDB" id="5464832at2"/>
<reference evidence="1 2" key="1">
    <citation type="submission" date="2018-06" db="EMBL/GenBank/DDBJ databases">
        <title>Complete genome of Desulfovibrio marinus P48SEP.</title>
        <authorList>
            <person name="Crispim J.S."/>
            <person name="Vidigal P.M.P."/>
            <person name="Silva L.C.F."/>
            <person name="Araujo L.C."/>
            <person name="Laguardia C.N."/>
            <person name="Dias R.S."/>
            <person name="Sousa M.P."/>
            <person name="Paula S.O."/>
            <person name="Silva C."/>
        </authorList>
    </citation>
    <scope>NUCLEOTIDE SEQUENCE [LARGE SCALE GENOMIC DNA]</scope>
    <source>
        <strain evidence="1 2">P48SEP</strain>
    </source>
</reference>
<protein>
    <submittedName>
        <fullName evidence="1">Uncharacterized protein</fullName>
    </submittedName>
</protein>
<dbReference type="Proteomes" id="UP000434052">
    <property type="component" value="Unassembled WGS sequence"/>
</dbReference>
<accession>A0A6P1ZJ73</accession>
<sequence>MEERQLSHLTGKQVLRLAKDTSGQTNEEISERYGLAGVGCYFSDSSKDYPSYPLLPKLCAVMRSRLPLDWLEAKYQQHMREMYGDGESASDAPASISEVMDLLVKAQAEGAAAMVSLRGNTNADQSITAAQSKDVEKTVMRVMATYSRALEGLGAIAVSADYQTYDKPRFKRELPDDLTPRVRPSFWARMFRRGACK</sequence>
<evidence type="ECO:0000313" key="2">
    <source>
        <dbReference type="Proteomes" id="UP000434052"/>
    </source>
</evidence>
<evidence type="ECO:0000313" key="1">
    <source>
        <dbReference type="EMBL" id="TVM35633.1"/>
    </source>
</evidence>
<dbReference type="RefSeq" id="WP_144233961.1">
    <property type="nucleotide sequence ID" value="NZ_QMIF01000002.1"/>
</dbReference>
<organism evidence="1 2">
    <name type="scientific">Oceanidesulfovibrio marinus</name>
    <dbReference type="NCBI Taxonomy" id="370038"/>
    <lineage>
        <taxon>Bacteria</taxon>
        <taxon>Pseudomonadati</taxon>
        <taxon>Thermodesulfobacteriota</taxon>
        <taxon>Desulfovibrionia</taxon>
        <taxon>Desulfovibrionales</taxon>
        <taxon>Desulfovibrionaceae</taxon>
        <taxon>Oceanidesulfovibrio</taxon>
    </lineage>
</organism>
<dbReference type="EMBL" id="QMIF01000002">
    <property type="protein sequence ID" value="TVM35633.1"/>
    <property type="molecule type" value="Genomic_DNA"/>
</dbReference>
<comment type="caution">
    <text evidence="1">The sequence shown here is derived from an EMBL/GenBank/DDBJ whole genome shotgun (WGS) entry which is preliminary data.</text>
</comment>
<proteinExistence type="predicted"/>
<gene>
    <name evidence="1" type="ORF">DQK91_02915</name>
</gene>